<proteinExistence type="predicted"/>
<comment type="caution">
    <text evidence="1">The sequence shown here is derived from an EMBL/GenBank/DDBJ whole genome shotgun (WGS) entry which is preliminary data.</text>
</comment>
<evidence type="ECO:0000313" key="2">
    <source>
        <dbReference type="Proteomes" id="UP000788993"/>
    </source>
</evidence>
<dbReference type="EMBL" id="JAEUBD010000146">
    <property type="protein sequence ID" value="KAH3676560.1"/>
    <property type="molecule type" value="Genomic_DNA"/>
</dbReference>
<sequence length="140" mass="15156">MAVGTIWLVLQESWPAPLTISWVKVSPTMLEAESLMIPSIFLSKCDAGEWISRFVEYFNGRPFPSAFLEACSIISKTSDSIALCTLSSQCLKSITKETFSGMTLTTSGPIEILPTVANPPWVLAISLSFQITCEAASNAS</sequence>
<organism evidence="1 2">
    <name type="scientific">Ogataea polymorpha</name>
    <dbReference type="NCBI Taxonomy" id="460523"/>
    <lineage>
        <taxon>Eukaryota</taxon>
        <taxon>Fungi</taxon>
        <taxon>Dikarya</taxon>
        <taxon>Ascomycota</taxon>
        <taxon>Saccharomycotina</taxon>
        <taxon>Pichiomycetes</taxon>
        <taxon>Pichiales</taxon>
        <taxon>Pichiaceae</taxon>
        <taxon>Ogataea</taxon>
    </lineage>
</organism>
<reference evidence="1" key="1">
    <citation type="journal article" date="2021" name="Open Biol.">
        <title>Shared evolutionary footprints suggest mitochondrial oxidative damage underlies multiple complex I losses in fungi.</title>
        <authorList>
            <person name="Schikora-Tamarit M.A."/>
            <person name="Marcet-Houben M."/>
            <person name="Nosek J."/>
            <person name="Gabaldon T."/>
        </authorList>
    </citation>
    <scope>NUCLEOTIDE SEQUENCE</scope>
    <source>
        <strain evidence="1">NCAIM Y.01608</strain>
    </source>
</reference>
<reference evidence="1" key="2">
    <citation type="submission" date="2021-01" db="EMBL/GenBank/DDBJ databases">
        <authorList>
            <person name="Schikora-Tamarit M.A."/>
        </authorList>
    </citation>
    <scope>NUCLEOTIDE SEQUENCE</scope>
    <source>
        <strain evidence="1">NCAIM Y.01608</strain>
    </source>
</reference>
<evidence type="ECO:0000313" key="1">
    <source>
        <dbReference type="EMBL" id="KAH3676560.1"/>
    </source>
</evidence>
<keyword evidence="2" id="KW-1185">Reference proteome</keyword>
<name>A0A9P8PS31_9ASCO</name>
<accession>A0A9P8PS31</accession>
<dbReference type="Proteomes" id="UP000788993">
    <property type="component" value="Unassembled WGS sequence"/>
</dbReference>
<gene>
    <name evidence="1" type="ORF">OGATHE_001049</name>
</gene>
<dbReference type="AlphaFoldDB" id="A0A9P8PS31"/>
<protein>
    <submittedName>
        <fullName evidence="1">Uncharacterized protein</fullName>
    </submittedName>
</protein>